<keyword evidence="3" id="KW-1185">Reference proteome</keyword>
<evidence type="ECO:0000313" key="2">
    <source>
        <dbReference type="EMBL" id="ELA42327.1"/>
    </source>
</evidence>
<accession>L2GPT0</accession>
<dbReference type="InParanoid" id="L2GPT0"/>
<dbReference type="OrthoDB" id="2193498at2759"/>
<gene>
    <name evidence="2" type="ORF">VICG_00727</name>
</gene>
<organism evidence="2 3">
    <name type="scientific">Vittaforma corneae (strain ATCC 50505)</name>
    <name type="common">Microsporidian parasite</name>
    <name type="synonym">Nosema corneum</name>
    <dbReference type="NCBI Taxonomy" id="993615"/>
    <lineage>
        <taxon>Eukaryota</taxon>
        <taxon>Fungi</taxon>
        <taxon>Fungi incertae sedis</taxon>
        <taxon>Microsporidia</taxon>
        <taxon>Nosematidae</taxon>
        <taxon>Vittaforma</taxon>
    </lineage>
</organism>
<dbReference type="VEuPathDB" id="MicrosporidiaDB:VICG_00727"/>
<keyword evidence="1" id="KW-0732">Signal</keyword>
<evidence type="ECO:0000256" key="1">
    <source>
        <dbReference type="SAM" id="SignalP"/>
    </source>
</evidence>
<dbReference type="Proteomes" id="UP000011082">
    <property type="component" value="Unassembled WGS sequence"/>
</dbReference>
<dbReference type="EMBL" id="JH370133">
    <property type="protein sequence ID" value="ELA42327.1"/>
    <property type="molecule type" value="Genomic_DNA"/>
</dbReference>
<dbReference type="Pfam" id="PF17018">
    <property type="entry name" value="MICSWaP"/>
    <property type="match status" value="1"/>
</dbReference>
<protein>
    <recommendedName>
        <fullName evidence="4">Receptor ligand binding region domain-containing protein</fullName>
    </recommendedName>
</protein>
<reference evidence="3" key="1">
    <citation type="submission" date="2011-05" db="EMBL/GenBank/DDBJ databases">
        <title>The genome sequence of Vittaforma corneae strain ATCC 50505.</title>
        <authorList>
            <consortium name="The Broad Institute Genome Sequencing Platform"/>
            <person name="Cuomo C."/>
            <person name="Didier E."/>
            <person name="Bowers L."/>
            <person name="Young S.K."/>
            <person name="Zeng Q."/>
            <person name="Gargeya S."/>
            <person name="Fitzgerald M."/>
            <person name="Haas B."/>
            <person name="Abouelleil A."/>
            <person name="Alvarado L."/>
            <person name="Arachchi H.M."/>
            <person name="Berlin A."/>
            <person name="Chapman S.B."/>
            <person name="Gearin G."/>
            <person name="Goldberg J."/>
            <person name="Griggs A."/>
            <person name="Gujja S."/>
            <person name="Hansen M."/>
            <person name="Heiman D."/>
            <person name="Howarth C."/>
            <person name="Larimer J."/>
            <person name="Lui A."/>
            <person name="MacDonald P.J.P."/>
            <person name="McCowen C."/>
            <person name="Montmayeur A."/>
            <person name="Murphy C."/>
            <person name="Neiman D."/>
            <person name="Pearson M."/>
            <person name="Priest M."/>
            <person name="Roberts A."/>
            <person name="Saif S."/>
            <person name="Shea T."/>
            <person name="Sisk P."/>
            <person name="Stolte C."/>
            <person name="Sykes S."/>
            <person name="Wortman J."/>
            <person name="Nusbaum C."/>
            <person name="Birren B."/>
        </authorList>
    </citation>
    <scope>NUCLEOTIDE SEQUENCE [LARGE SCALE GENOMIC DNA]</scope>
    <source>
        <strain evidence="3">ATCC 50505</strain>
    </source>
</reference>
<dbReference type="RefSeq" id="XP_007604178.1">
    <property type="nucleotide sequence ID" value="XM_007604116.1"/>
</dbReference>
<sequence length="219" mass="24589">MMFLFYLLTVFAFLKSKRKVFNVNVLISQEYLNAYEQTHPSLGTDLMTIALALESAFNNSTMAKSNGYEIAFEIFTPVDNPFLAKMGLQICEGSISNILDLLNDVNRFDNTHHYILLLPCPPVMFNEIFNSVGIDVPIVDYPSNIECSKRIAIFYEANYQQLFSSFSNALLKIINAPPSDYNTVTESALGDEGLKTSITINDNTIYNILSSKCFLNARG</sequence>
<dbReference type="OMA" id="CTTRTLI"/>
<dbReference type="AlphaFoldDB" id="L2GPT0"/>
<evidence type="ECO:0008006" key="4">
    <source>
        <dbReference type="Google" id="ProtNLM"/>
    </source>
</evidence>
<name>L2GPT0_VITCO</name>
<proteinExistence type="predicted"/>
<evidence type="ECO:0000313" key="3">
    <source>
        <dbReference type="Proteomes" id="UP000011082"/>
    </source>
</evidence>
<dbReference type="GeneID" id="19881443"/>
<dbReference type="HOGENOM" id="CLU_1262390_0_0_1"/>
<feature type="chain" id="PRO_5003960059" description="Receptor ligand binding region domain-containing protein" evidence="1">
    <location>
        <begin position="17"/>
        <end position="219"/>
    </location>
</feature>
<feature type="signal peptide" evidence="1">
    <location>
        <begin position="1"/>
        <end position="16"/>
    </location>
</feature>
<dbReference type="InterPro" id="IPR031513">
    <property type="entry name" value="MICSWaP"/>
</dbReference>